<evidence type="ECO:0000256" key="1">
    <source>
        <dbReference type="ARBA" id="ARBA00000098"/>
    </source>
</evidence>
<dbReference type="InterPro" id="IPR042097">
    <property type="entry name" value="Aminopeptidase_N-like_N_sf"/>
</dbReference>
<dbReference type="InterPro" id="IPR001930">
    <property type="entry name" value="Peptidase_M1"/>
</dbReference>
<dbReference type="PANTHER" id="PTHR11533:SF174">
    <property type="entry name" value="PUROMYCIN-SENSITIVE AMINOPEPTIDASE-RELATED"/>
    <property type="match status" value="1"/>
</dbReference>
<evidence type="ECO:0000256" key="3">
    <source>
        <dbReference type="ARBA" id="ARBA00022438"/>
    </source>
</evidence>
<keyword evidence="10" id="KW-0732">Signal</keyword>
<comment type="caution">
    <text evidence="14">The sequence shown here is derived from an EMBL/GenBank/DDBJ whole genome shotgun (WGS) entry which is preliminary data.</text>
</comment>
<evidence type="ECO:0000256" key="4">
    <source>
        <dbReference type="ARBA" id="ARBA00022670"/>
    </source>
</evidence>
<dbReference type="PRINTS" id="PR00756">
    <property type="entry name" value="ALADIPTASE"/>
</dbReference>
<keyword evidence="5 9" id="KW-0479">Metal-binding</keyword>
<keyword evidence="3 9" id="KW-0031">Aminopeptidase</keyword>
<evidence type="ECO:0000256" key="10">
    <source>
        <dbReference type="SAM" id="SignalP"/>
    </source>
</evidence>
<dbReference type="InterPro" id="IPR024571">
    <property type="entry name" value="ERAP1-like_C_dom"/>
</dbReference>
<evidence type="ECO:0000256" key="2">
    <source>
        <dbReference type="ARBA" id="ARBA00010136"/>
    </source>
</evidence>
<protein>
    <recommendedName>
        <fullName evidence="9">Aminopeptidase</fullName>
        <ecNumber evidence="9">3.4.11.-</ecNumber>
    </recommendedName>
</protein>
<evidence type="ECO:0000256" key="5">
    <source>
        <dbReference type="ARBA" id="ARBA00022723"/>
    </source>
</evidence>
<evidence type="ECO:0000256" key="8">
    <source>
        <dbReference type="ARBA" id="ARBA00023049"/>
    </source>
</evidence>
<dbReference type="PANTHER" id="PTHR11533">
    <property type="entry name" value="PROTEASE M1 ZINC METALLOPROTEASE"/>
    <property type="match status" value="1"/>
</dbReference>
<evidence type="ECO:0000256" key="6">
    <source>
        <dbReference type="ARBA" id="ARBA00022801"/>
    </source>
</evidence>
<dbReference type="InterPro" id="IPR034016">
    <property type="entry name" value="M1_APN-typ"/>
</dbReference>
<comment type="catalytic activity">
    <reaction evidence="1">
        <text>Release of an N-terminal amino acid, Xaa-|-Yaa- from a peptide, amide or arylamide. Xaa is preferably Ala, but may be most amino acids including Pro (slow action). When a terminal hydrophobic residue is followed by a prolyl residue, the two may be released as an intact Xaa-Pro dipeptide.</text>
        <dbReference type="EC" id="3.4.11.2"/>
    </reaction>
</comment>
<evidence type="ECO:0000259" key="11">
    <source>
        <dbReference type="Pfam" id="PF01433"/>
    </source>
</evidence>
<evidence type="ECO:0000256" key="9">
    <source>
        <dbReference type="RuleBase" id="RU364040"/>
    </source>
</evidence>
<keyword evidence="6 9" id="KW-0378">Hydrolase</keyword>
<comment type="cofactor">
    <cofactor evidence="9">
        <name>Zn(2+)</name>
        <dbReference type="ChEBI" id="CHEBI:29105"/>
    </cofactor>
    <text evidence="9">Binds 1 zinc ion per subunit.</text>
</comment>
<name>A0ABS8JEZ2_9GAMM</name>
<evidence type="ECO:0000256" key="7">
    <source>
        <dbReference type="ARBA" id="ARBA00022833"/>
    </source>
</evidence>
<accession>A0ABS8JEZ2</accession>
<evidence type="ECO:0000313" key="14">
    <source>
        <dbReference type="EMBL" id="MCC8362161.1"/>
    </source>
</evidence>
<feature type="domain" description="Aminopeptidase N-like N-terminal" evidence="13">
    <location>
        <begin position="48"/>
        <end position="231"/>
    </location>
</feature>
<dbReference type="Pfam" id="PF01433">
    <property type="entry name" value="Peptidase_M1"/>
    <property type="match status" value="1"/>
</dbReference>
<reference evidence="14" key="1">
    <citation type="submission" date="2021-10" db="EMBL/GenBank/DDBJ databases">
        <authorList>
            <person name="Lyu M."/>
            <person name="Wang X."/>
            <person name="Meng X."/>
            <person name="Xu K."/>
        </authorList>
    </citation>
    <scope>NUCLEOTIDE SEQUENCE</scope>
    <source>
        <strain evidence="14">A6</strain>
    </source>
</reference>
<dbReference type="EMBL" id="JAJGAK010000001">
    <property type="protein sequence ID" value="MCC8362161.1"/>
    <property type="molecule type" value="Genomic_DNA"/>
</dbReference>
<evidence type="ECO:0000259" key="12">
    <source>
        <dbReference type="Pfam" id="PF11838"/>
    </source>
</evidence>
<organism evidence="14 15">
    <name type="scientific">Noviluteimonas lactosilytica</name>
    <dbReference type="NCBI Taxonomy" id="2888523"/>
    <lineage>
        <taxon>Bacteria</taxon>
        <taxon>Pseudomonadati</taxon>
        <taxon>Pseudomonadota</taxon>
        <taxon>Gammaproteobacteria</taxon>
        <taxon>Lysobacterales</taxon>
        <taxon>Lysobacteraceae</taxon>
        <taxon>Noviluteimonas</taxon>
    </lineage>
</organism>
<keyword evidence="8 9" id="KW-0482">Metalloprotease</keyword>
<dbReference type="Gene3D" id="2.60.40.1910">
    <property type="match status" value="1"/>
</dbReference>
<feature type="domain" description="ERAP1-like C-terminal" evidence="12">
    <location>
        <begin position="558"/>
        <end position="866"/>
    </location>
</feature>
<keyword evidence="7 9" id="KW-0862">Zinc</keyword>
<dbReference type="SUPFAM" id="SSF55486">
    <property type="entry name" value="Metalloproteases ('zincins'), catalytic domain"/>
    <property type="match status" value="1"/>
</dbReference>
<dbReference type="CDD" id="cd09601">
    <property type="entry name" value="M1_APN-Q_like"/>
    <property type="match status" value="1"/>
</dbReference>
<dbReference type="SUPFAM" id="SSF63737">
    <property type="entry name" value="Leukotriene A4 hydrolase N-terminal domain"/>
    <property type="match status" value="1"/>
</dbReference>
<dbReference type="InterPro" id="IPR050344">
    <property type="entry name" value="Peptidase_M1_aminopeptidases"/>
</dbReference>
<dbReference type="InterPro" id="IPR045357">
    <property type="entry name" value="Aminopeptidase_N-like_N"/>
</dbReference>
<feature type="chain" id="PRO_5046466097" description="Aminopeptidase" evidence="10">
    <location>
        <begin position="23"/>
        <end position="888"/>
    </location>
</feature>
<dbReference type="Pfam" id="PF11838">
    <property type="entry name" value="ERAP1_C"/>
    <property type="match status" value="1"/>
</dbReference>
<feature type="signal peptide" evidence="10">
    <location>
        <begin position="1"/>
        <end position="22"/>
    </location>
</feature>
<dbReference type="EC" id="3.4.11.-" evidence="9"/>
<dbReference type="Gene3D" id="1.25.50.20">
    <property type="match status" value="1"/>
</dbReference>
<dbReference type="RefSeq" id="WP_230525785.1">
    <property type="nucleotide sequence ID" value="NZ_JAJGAK010000001.1"/>
</dbReference>
<dbReference type="Pfam" id="PF17900">
    <property type="entry name" value="Peptidase_M1_N"/>
    <property type="match status" value="1"/>
</dbReference>
<evidence type="ECO:0000259" key="13">
    <source>
        <dbReference type="Pfam" id="PF17900"/>
    </source>
</evidence>
<gene>
    <name evidence="14" type="ORF">LK996_03615</name>
</gene>
<dbReference type="Gene3D" id="2.60.40.1730">
    <property type="entry name" value="tricorn interacting facor f3 domain"/>
    <property type="match status" value="1"/>
</dbReference>
<sequence>MRRLLVSAIAIALAGATLDASAQAAAATPHVAPPVVDATTQLPRNVRPTHYTIAVVPHAQALKFDGKIAIDIDVLEPTDKVVLNAVDMTFANTRLVSAKAKGAALVPKAAIDANAQTVTFTFDKPLEPGSYVLSTDYTGKIGTQANGLFAIDYENKDGKQRALYTQFEASDARKFIPSFDEPNHKAAFDLTADVPSKQMAVSNMPVKDSKDVGNGLKRVTFETSPKMSTYLLFFGVGDFDRATKMQGPTEVGVVTQRGVADQAKFALDSSADVLKEYNDYFGTPYPLPKLDNVASPGRSQFFGAMENWGAIYTFEYALLLDPTISTQSDKQGVFSIAAHEIAHQWFGDLVTMSWWDDLWLNEGFATWMAARTTQKLHPEWNTVLGKVGAREAAMGLDAVATTHPVVQKVETVEQAAQAFDAITYQKGSAVIGMLEGYVGGDAWREGVRQYMKRHAYGNTKSEDLWRAVQDASGVPIVDIAHDFTMQAGIPLIRVESATCTNGNTTLQLKQGEFTRDRPNKQALTWRVPVIAQTAGHEPARTVVQGGAGTLQVPGCGPVVLNAGQSGYYRTLYTREQFGQLRDGFAQLAPIDQLGMMNDVWSLGMGGLQPASDYLDLAMRVPADADPQIWGDVADSMGSLDRYYANDAKRQERFRAFAIKTLRPAFDRVGWEAKAGEADPIAILRTQLIGTLSQLGDEAVIAEARRRFAASATDANAMPAPLRRTILGVVAEHADDATWDKLHAMAKSEKTPLVRDQLYTMLSIADDPKIAQRALELSLTDEPGETNSAGMISYVAQQHPDQAFDFALANRDAVGKRVDTTSQSRYFPGLASSSLDPAMVGKLRTYADQHIAAGSRRPTETAIANIEYRVKVRKERMGEIDAWLEKQGG</sequence>
<feature type="domain" description="Peptidase M1 membrane alanine aminopeptidase" evidence="11">
    <location>
        <begin position="265"/>
        <end position="481"/>
    </location>
</feature>
<keyword evidence="15" id="KW-1185">Reference proteome</keyword>
<dbReference type="InterPro" id="IPR014782">
    <property type="entry name" value="Peptidase_M1_dom"/>
</dbReference>
<evidence type="ECO:0000313" key="15">
    <source>
        <dbReference type="Proteomes" id="UP001165293"/>
    </source>
</evidence>
<keyword evidence="4 9" id="KW-0645">Protease</keyword>
<dbReference type="Gene3D" id="1.10.390.10">
    <property type="entry name" value="Neutral Protease Domain 2"/>
    <property type="match status" value="1"/>
</dbReference>
<comment type="similarity">
    <text evidence="2 9">Belongs to the peptidase M1 family.</text>
</comment>
<proteinExistence type="inferred from homology"/>
<dbReference type="Proteomes" id="UP001165293">
    <property type="component" value="Unassembled WGS sequence"/>
</dbReference>
<dbReference type="InterPro" id="IPR027268">
    <property type="entry name" value="Peptidase_M4/M1_CTD_sf"/>
</dbReference>